<reference evidence="2" key="2">
    <citation type="submission" date="2017-12" db="EMBL/GenBank/DDBJ databases">
        <title>FDA dAtabase for Regulatory Grade micrObial Sequences (FDA-ARGOS): Supporting development and validation of Infectious Disease Dx tests.</title>
        <authorList>
            <person name="Campos J."/>
            <person name="Goldberg B."/>
            <person name="Tallon L."/>
            <person name="Sadzewicz L."/>
            <person name="Sengamalay N."/>
            <person name="Ott S."/>
            <person name="Godinez A."/>
            <person name="Nagaraj S."/>
            <person name="Vavikolanu K."/>
            <person name="Vyas G."/>
            <person name="Nadendla S."/>
            <person name="Aluvathingal J."/>
            <person name="Geyer C."/>
            <person name="Nandy P."/>
            <person name="Hobson J."/>
            <person name="Sichtig H."/>
        </authorList>
    </citation>
    <scope>NUCLEOTIDE SEQUENCE</scope>
    <source>
        <strain evidence="2">FDAARGOS_289</strain>
    </source>
</reference>
<dbReference type="KEGG" id="bvc:CEP68_02345"/>
<dbReference type="GeneID" id="34016386"/>
<evidence type="ECO:0000313" key="1">
    <source>
        <dbReference type="EMBL" id="ASE38435.1"/>
    </source>
</evidence>
<sequence>MADGVFIKSWEVHCAGCEAPLLGIGRFGSTQDAAEDARKEGWRIRNGFWHCKPCVVQKDRQRAALKSTAAKEGGEG</sequence>
<organism evidence="2 3">
    <name type="scientific">Brevundimonas vesicularis</name>
    <name type="common">Pseudomonas vesicularis</name>
    <dbReference type="NCBI Taxonomy" id="41276"/>
    <lineage>
        <taxon>Bacteria</taxon>
        <taxon>Pseudomonadati</taxon>
        <taxon>Pseudomonadota</taxon>
        <taxon>Alphaproteobacteria</taxon>
        <taxon>Caulobacterales</taxon>
        <taxon>Caulobacteraceae</taxon>
        <taxon>Brevundimonas</taxon>
    </lineage>
</organism>
<dbReference type="EMBL" id="CP022048">
    <property type="protein sequence ID" value="ASE38435.1"/>
    <property type="molecule type" value="Genomic_DNA"/>
</dbReference>
<proteinExistence type="predicted"/>
<reference evidence="3" key="1">
    <citation type="submission" date="2017-06" db="EMBL/GenBank/DDBJ databases">
        <title>FDA dAtabase for Regulatory Grade micrObial Sequences (FDA-ARGOS): Supporting development and validation of Infectious Disease Dx tests.</title>
        <authorList>
            <person name="Minogue T."/>
            <person name="Wolcott M."/>
            <person name="Wasieloski L."/>
            <person name="Aguilar W."/>
            <person name="Moore D."/>
            <person name="Tallon L."/>
            <person name="Sadzewicz L."/>
            <person name="Sengamalay N."/>
            <person name="Ott S."/>
            <person name="Godinez A."/>
            <person name="Nagaraj S."/>
            <person name="Nadendla S."/>
            <person name="Geyer C."/>
            <person name="Sichtig H."/>
        </authorList>
    </citation>
    <scope>NUCLEOTIDE SEQUENCE [LARGE SCALE GENOMIC DNA]</scope>
    <source>
        <strain evidence="3">FDAARGOS_289</strain>
    </source>
</reference>
<dbReference type="RefSeq" id="WP_088582247.1">
    <property type="nucleotide sequence ID" value="NZ_CP022048.2"/>
</dbReference>
<name>A0A1Z3UCH1_BREVE</name>
<dbReference type="AlphaFoldDB" id="A0A1Z3UCH1"/>
<dbReference type="EMBL" id="CP022048">
    <property type="protein sequence ID" value="ASE40945.1"/>
    <property type="molecule type" value="Genomic_DNA"/>
</dbReference>
<gene>
    <name evidence="1" type="ORF">CEP68_02345</name>
    <name evidence="2" type="ORF">CEP68_16450</name>
</gene>
<accession>A0A1Z3UCH1</accession>
<evidence type="ECO:0000313" key="3">
    <source>
        <dbReference type="Proteomes" id="UP000197050"/>
    </source>
</evidence>
<protein>
    <submittedName>
        <fullName evidence="2">Uncharacterized protein</fullName>
    </submittedName>
</protein>
<dbReference type="KEGG" id="bvc:CEP68_16450"/>
<evidence type="ECO:0000313" key="2">
    <source>
        <dbReference type="EMBL" id="ASE40945.1"/>
    </source>
</evidence>
<dbReference type="Proteomes" id="UP000197050">
    <property type="component" value="Chromosome"/>
</dbReference>